<dbReference type="Gene3D" id="3.40.50.300">
    <property type="entry name" value="P-loop containing nucleotide triphosphate hydrolases"/>
    <property type="match status" value="1"/>
</dbReference>
<dbReference type="Pfam" id="PF13175">
    <property type="entry name" value="AAA_15"/>
    <property type="match status" value="1"/>
</dbReference>
<dbReference type="Proteomes" id="UP000433737">
    <property type="component" value="Unassembled WGS sequence"/>
</dbReference>
<gene>
    <name evidence="2" type="ORF">PANT111_150025</name>
</gene>
<organism evidence="2 3">
    <name type="scientific">Pantoea brenneri</name>
    <dbReference type="NCBI Taxonomy" id="472694"/>
    <lineage>
        <taxon>Bacteria</taxon>
        <taxon>Pseudomonadati</taxon>
        <taxon>Pseudomonadota</taxon>
        <taxon>Gammaproteobacteria</taxon>
        <taxon>Enterobacterales</taxon>
        <taxon>Erwiniaceae</taxon>
        <taxon>Pantoea</taxon>
    </lineage>
</organism>
<accession>A0AAX3J3N0</accession>
<evidence type="ECO:0000313" key="3">
    <source>
        <dbReference type="Proteomes" id="UP000433737"/>
    </source>
</evidence>
<reference evidence="2 3" key="1">
    <citation type="submission" date="2019-10" db="EMBL/GenBank/DDBJ databases">
        <authorList>
            <person name="Karimi E."/>
        </authorList>
    </citation>
    <scope>NUCLEOTIDE SEQUENCE [LARGE SCALE GENOMIC DNA]</scope>
    <source>
        <strain evidence="2">Pantoea sp. 111</strain>
    </source>
</reference>
<dbReference type="SUPFAM" id="SSF52540">
    <property type="entry name" value="P-loop containing nucleoside triphosphate hydrolases"/>
    <property type="match status" value="1"/>
</dbReference>
<dbReference type="InterPro" id="IPR027417">
    <property type="entry name" value="P-loop_NTPase"/>
</dbReference>
<evidence type="ECO:0000259" key="1">
    <source>
        <dbReference type="Pfam" id="PF13175"/>
    </source>
</evidence>
<name>A0AAX3J3N0_9GAMM</name>
<dbReference type="CDD" id="cd00267">
    <property type="entry name" value="ABC_ATPase"/>
    <property type="match status" value="2"/>
</dbReference>
<dbReference type="GO" id="GO:0006302">
    <property type="term" value="P:double-strand break repair"/>
    <property type="evidence" value="ECO:0007669"/>
    <property type="project" value="TreeGrafter"/>
</dbReference>
<dbReference type="EMBL" id="CABWMH010000007">
    <property type="protein sequence ID" value="VXB47649.1"/>
    <property type="molecule type" value="Genomic_DNA"/>
</dbReference>
<protein>
    <submittedName>
        <fullName evidence="2">Recombination protein F</fullName>
    </submittedName>
</protein>
<evidence type="ECO:0000313" key="2">
    <source>
        <dbReference type="EMBL" id="VXB47649.1"/>
    </source>
</evidence>
<dbReference type="PANTHER" id="PTHR32182:SF23">
    <property type="entry name" value="ATP BINDING PROTEIN"/>
    <property type="match status" value="1"/>
</dbReference>
<dbReference type="InterPro" id="IPR041685">
    <property type="entry name" value="AAA_GajA/Old/RecF-like"/>
</dbReference>
<dbReference type="GO" id="GO:0000731">
    <property type="term" value="P:DNA synthesis involved in DNA repair"/>
    <property type="evidence" value="ECO:0007669"/>
    <property type="project" value="TreeGrafter"/>
</dbReference>
<sequence length="530" mass="59852">MEPIENKKFNNLAIKSRNGDIAASYQLYLNYSSGKFLKQDLDKANEHLDLALKQFSQQSLKLSQLSIINFRIVDRLNINLEKNKIQVLVGNNGAGKTTVLDAISISLGWLIQRIVHKGGRGKDIDKADITLGNNDGYSSVIANVKLKKDYSSTLELCEVEDGSVVNKKSYYSDFTTLGHLYKLACEKDEHFELPLLAYYGVMRSTDINSRDVAEFDEISSTDIYNRFDGYTGSLAGKADFKGFFRWYKRLDDLVKHEKVNDTQVSPSVLATLEKLALSNEDSRKSLSELINNIKSGQSKKETSGARKALKIINDTVSLFMEDFQNLRVELKPSLHISVEKNNRKINVLQLSQGEKSLLALVLDICRRMMVLNPLSQKPLHTAGIILIDEVDLHLHPEWQRTVLKKLNAVFPNCQFIVSTHSPQIISEVVHDQIFMLGKDDNNKFTCSSPKQSYGLTSNQVLNEIMKTDSLNLDRSPEVQEKIDRIFMLISDGKIEEAKSKISAMEIELNGEIPELISAKLDIDIQGWDEE</sequence>
<feature type="domain" description="Endonuclease GajA/Old nuclease/RecF-like AAA" evidence="1">
    <location>
        <begin position="61"/>
        <end position="425"/>
    </location>
</feature>
<dbReference type="PANTHER" id="PTHR32182">
    <property type="entry name" value="DNA REPLICATION AND REPAIR PROTEIN RECF"/>
    <property type="match status" value="1"/>
</dbReference>
<comment type="caution">
    <text evidence="2">The sequence shown here is derived from an EMBL/GenBank/DDBJ whole genome shotgun (WGS) entry which is preliminary data.</text>
</comment>
<dbReference type="RefSeq" id="WP_159223299.1">
    <property type="nucleotide sequence ID" value="NZ_JAOCKV010000013.1"/>
</dbReference>
<proteinExistence type="predicted"/>
<dbReference type="AlphaFoldDB" id="A0AAX3J3N0"/>